<accession>A0A7U5MIM1</accession>
<evidence type="ECO:0000313" key="1">
    <source>
        <dbReference type="EMBL" id="ASL14243.1"/>
    </source>
</evidence>
<dbReference type="AlphaFoldDB" id="A0A7U5MIM1"/>
<gene>
    <name evidence="1" type="ORF">MYCOZU2_01817</name>
</gene>
<organism evidence="1 2">
    <name type="scientific">Mycobacterium intracellulare subsp. chimaera</name>
    <dbReference type="NCBI Taxonomy" id="222805"/>
    <lineage>
        <taxon>Bacteria</taxon>
        <taxon>Bacillati</taxon>
        <taxon>Actinomycetota</taxon>
        <taxon>Actinomycetes</taxon>
        <taxon>Mycobacteriales</taxon>
        <taxon>Mycobacteriaceae</taxon>
        <taxon>Mycobacterium</taxon>
        <taxon>Mycobacterium avium complex (MAC)</taxon>
    </lineage>
</organism>
<evidence type="ECO:0000313" key="2">
    <source>
        <dbReference type="Proteomes" id="UP000198286"/>
    </source>
</evidence>
<protein>
    <submittedName>
        <fullName evidence="1">Uncharacterized protein</fullName>
    </submittedName>
</protein>
<dbReference type="EMBL" id="CP015267">
    <property type="protein sequence ID" value="ASL14243.1"/>
    <property type="molecule type" value="Genomic_DNA"/>
</dbReference>
<proteinExistence type="predicted"/>
<name>A0A7U5MIM1_MYCIT</name>
<sequence length="31" mass="3192">MTLLVQPMKSVAPLSAIRAVADNAPAAVSRL</sequence>
<dbReference type="Proteomes" id="UP000198286">
    <property type="component" value="Chromosome"/>
</dbReference>
<reference evidence="1 2" key="1">
    <citation type="journal article" date="2017" name="Lancet Infect. Dis.">
        <title>Global outbreak of severe Mycobacterium chimaera disease after cardiac surgery: a molecular epidemiological study.</title>
        <authorList>
            <person name="van Ingen J."/>
            <person name="Kohl T."/>
            <person name="Kranzer K."/>
            <person name="Hasse B."/>
            <person name="Keller P."/>
            <person name="Szafranska A."/>
            <person name="Hillemann D."/>
            <person name="Chand M."/>
            <person name="Schreiber P."/>
            <person name="Sommerstein R."/>
            <person name="Berger C."/>
            <person name="Genoni M."/>
            <person name="Ruegg C."/>
            <person name="Troillet N."/>
            <person name="Widmer A.F."/>
            <person name="Becker S.L."/>
            <person name="Herrmann M."/>
            <person name="Eckmanns T."/>
            <person name="Haller S."/>
            <person name="Hoeller C."/>
            <person name="Debast S.B."/>
            <person name="Wolfhagen M.J."/>
            <person name="Hopman J."/>
            <person name="Kluytmans J."/>
            <person name="Langelaar M."/>
            <person name="Notermans D.W."/>
            <person name="ten Oever J."/>
            <person name="van den Barselaar P."/>
            <person name="Vonk A.B.A."/>
            <person name="Vos M.C."/>
            <person name="Ahmed N."/>
            <person name="Brown T."/>
            <person name="Crook D."/>
            <person name="Lamagni T."/>
            <person name="Phin N."/>
            <person name="Smith E.G."/>
            <person name="Zambon M."/>
            <person name="Serr A."/>
            <person name="Goetting T."/>
            <person name="Ebner W."/>
            <person name="Thuermer A."/>
            <person name="Utpatel C."/>
            <person name="Sproer C."/>
            <person name="Bunk B."/>
            <person name="Nubel U."/>
            <person name="Bloemberg G."/>
            <person name="Bottger E."/>
            <person name="Niemann S."/>
            <person name="Wagner D."/>
            <person name="Sax H."/>
        </authorList>
    </citation>
    <scope>NUCLEOTIDE SEQUENCE [LARGE SCALE GENOMIC DNA]</scope>
    <source>
        <strain evidence="1 2">ZUERICH-2</strain>
    </source>
</reference>